<dbReference type="SUPFAM" id="SSF52507">
    <property type="entry name" value="Homo-oligomeric flavin-containing Cys decarboxylases, HFCD"/>
    <property type="match status" value="1"/>
</dbReference>
<dbReference type="PIRSF" id="PIRSF001390">
    <property type="entry name" value="Dipicolinate_synth_subunit_B"/>
    <property type="match status" value="1"/>
</dbReference>
<keyword evidence="3" id="KW-1185">Reference proteome</keyword>
<accession>A0A926EA18</accession>
<dbReference type="GO" id="GO:0003824">
    <property type="term" value="F:catalytic activity"/>
    <property type="evidence" value="ECO:0007669"/>
    <property type="project" value="InterPro"/>
</dbReference>
<evidence type="ECO:0000313" key="2">
    <source>
        <dbReference type="EMBL" id="MBC8570082.1"/>
    </source>
</evidence>
<dbReference type="Gene3D" id="3.40.50.1950">
    <property type="entry name" value="Flavin prenyltransferase-like"/>
    <property type="match status" value="1"/>
</dbReference>
<dbReference type="EMBL" id="JACRTC010000002">
    <property type="protein sequence ID" value="MBC8570082.1"/>
    <property type="molecule type" value="Genomic_DNA"/>
</dbReference>
<reference evidence="2" key="1">
    <citation type="submission" date="2020-08" db="EMBL/GenBank/DDBJ databases">
        <title>Genome public.</title>
        <authorList>
            <person name="Liu C."/>
            <person name="Sun Q."/>
        </authorList>
    </citation>
    <scope>NUCLEOTIDE SEQUENCE</scope>
    <source>
        <strain evidence="2">NSJ-54</strain>
    </source>
</reference>
<gene>
    <name evidence="2" type="ORF">H8709_04490</name>
</gene>
<dbReference type="InterPro" id="IPR014214">
    <property type="entry name" value="Dipicolinic_acid_synth_B"/>
</dbReference>
<dbReference type="InterPro" id="IPR003382">
    <property type="entry name" value="Flavoprotein"/>
</dbReference>
<proteinExistence type="predicted"/>
<protein>
    <submittedName>
        <fullName evidence="2">Dipicolinate synthase subunit B</fullName>
    </submittedName>
</protein>
<dbReference type="NCBIfam" id="NF006161">
    <property type="entry name" value="PRK08305.1"/>
    <property type="match status" value="1"/>
</dbReference>
<evidence type="ECO:0000313" key="3">
    <source>
        <dbReference type="Proteomes" id="UP000660861"/>
    </source>
</evidence>
<dbReference type="Proteomes" id="UP000660861">
    <property type="component" value="Unassembled WGS sequence"/>
</dbReference>
<dbReference type="Pfam" id="PF02441">
    <property type="entry name" value="Flavoprotein"/>
    <property type="match status" value="1"/>
</dbReference>
<feature type="domain" description="Flavoprotein" evidence="1">
    <location>
        <begin position="5"/>
        <end position="177"/>
    </location>
</feature>
<dbReference type="AlphaFoldDB" id="A0A926EA18"/>
<comment type="caution">
    <text evidence="2">The sequence shown here is derived from an EMBL/GenBank/DDBJ whole genome shotgun (WGS) entry which is preliminary data.</text>
</comment>
<dbReference type="InterPro" id="IPR036551">
    <property type="entry name" value="Flavin_trans-like"/>
</dbReference>
<evidence type="ECO:0000259" key="1">
    <source>
        <dbReference type="Pfam" id="PF02441"/>
    </source>
</evidence>
<dbReference type="RefSeq" id="WP_262397174.1">
    <property type="nucleotide sequence ID" value="NZ_JACRTC010000002.1"/>
</dbReference>
<sequence length="190" mass="20465">MEKIRTGFAICGSFCTFSKVLPQMKALVDAGYDVVPIMSEFSYATDTRFGKAADFIAQIEKMTGKKIIHTIDGAEPIGPKKLLDVLVIAPCTGNTLGKLACGITDSSVTMAAKAHIRNARPVVIAVSTNDGLGASAKNIGMLQNAKYIYFVPYEQDDHIHKPSSLVADFSQIASTIEMALKNVQIQPLLK</sequence>
<organism evidence="2 3">
    <name type="scientific">Zongyangia hominis</name>
    <dbReference type="NCBI Taxonomy" id="2763677"/>
    <lineage>
        <taxon>Bacteria</taxon>
        <taxon>Bacillati</taxon>
        <taxon>Bacillota</taxon>
        <taxon>Clostridia</taxon>
        <taxon>Eubacteriales</taxon>
        <taxon>Oscillospiraceae</taxon>
        <taxon>Zongyangia</taxon>
    </lineage>
</organism>
<dbReference type="NCBIfam" id="TIGR02852">
    <property type="entry name" value="spore_dpaB"/>
    <property type="match status" value="1"/>
</dbReference>
<name>A0A926EA18_9FIRM</name>